<name>A0A5D4RYN2_9BACI</name>
<dbReference type="Proteomes" id="UP000322997">
    <property type="component" value="Unassembled WGS sequence"/>
</dbReference>
<dbReference type="InterPro" id="IPR038733">
    <property type="entry name" value="Predicted_DNA_bind_prot_RHH"/>
</dbReference>
<evidence type="ECO:0000259" key="1">
    <source>
        <dbReference type="Pfam" id="PF12651"/>
    </source>
</evidence>
<feature type="domain" description="Predicted DNA-binding protein ribbon-helix-helix" evidence="1">
    <location>
        <begin position="8"/>
        <end position="46"/>
    </location>
</feature>
<sequence length="63" mass="7174">MAKKVIRNRSQITSTISKEHHKLLRDISDQTDIPISKLLDKSVDLLAIDMADKGLFVPEDKEK</sequence>
<dbReference type="Pfam" id="PF12651">
    <property type="entry name" value="RHH_3"/>
    <property type="match status" value="1"/>
</dbReference>
<accession>A0A5D4RYN2</accession>
<protein>
    <submittedName>
        <fullName evidence="2">Ribbon-helix-helix domain-containing protein</fullName>
    </submittedName>
</protein>
<reference evidence="2 3" key="1">
    <citation type="submission" date="2019-08" db="EMBL/GenBank/DDBJ databases">
        <title>Bacillus genomes from the desert of Cuatro Cienegas, Coahuila.</title>
        <authorList>
            <person name="Olmedo-Alvarez G."/>
        </authorList>
    </citation>
    <scope>NUCLEOTIDE SEQUENCE [LARGE SCALE GENOMIC DNA]</scope>
    <source>
        <strain evidence="2 3">CH108_3D</strain>
    </source>
</reference>
<organism evidence="2 3">
    <name type="scientific">Rossellomorea marisflavi</name>
    <dbReference type="NCBI Taxonomy" id="189381"/>
    <lineage>
        <taxon>Bacteria</taxon>
        <taxon>Bacillati</taxon>
        <taxon>Bacillota</taxon>
        <taxon>Bacilli</taxon>
        <taxon>Bacillales</taxon>
        <taxon>Bacillaceae</taxon>
        <taxon>Rossellomorea</taxon>
    </lineage>
</organism>
<evidence type="ECO:0000313" key="3">
    <source>
        <dbReference type="Proteomes" id="UP000322997"/>
    </source>
</evidence>
<dbReference type="AlphaFoldDB" id="A0A5D4RYN2"/>
<comment type="caution">
    <text evidence="2">The sequence shown here is derived from an EMBL/GenBank/DDBJ whole genome shotgun (WGS) entry which is preliminary data.</text>
</comment>
<dbReference type="RefSeq" id="WP_148984480.1">
    <property type="nucleotide sequence ID" value="NZ_JBNILK010000001.1"/>
</dbReference>
<proteinExistence type="predicted"/>
<dbReference type="EMBL" id="VTEQ01000001">
    <property type="protein sequence ID" value="TYS56447.1"/>
    <property type="molecule type" value="Genomic_DNA"/>
</dbReference>
<gene>
    <name evidence="2" type="ORF">FZC83_02410</name>
</gene>
<evidence type="ECO:0000313" key="2">
    <source>
        <dbReference type="EMBL" id="TYS56447.1"/>
    </source>
</evidence>